<dbReference type="SUPFAM" id="SSF101386">
    <property type="entry name" value="all-alpha NTP pyrophosphatases"/>
    <property type="match status" value="1"/>
</dbReference>
<dbReference type="Pfam" id="PF12643">
    <property type="entry name" value="MazG-like"/>
    <property type="match status" value="1"/>
</dbReference>
<gene>
    <name evidence="1" type="ORF">A2898_01860</name>
</gene>
<dbReference type="PIRSF" id="PIRSF029826">
    <property type="entry name" value="UCP029826_pph"/>
    <property type="match status" value="1"/>
</dbReference>
<dbReference type="CDD" id="cd11537">
    <property type="entry name" value="NTP-PPase_RS21-C6_like"/>
    <property type="match status" value="1"/>
</dbReference>
<comment type="caution">
    <text evidence="1">The sequence shown here is derived from an EMBL/GenBank/DDBJ whole genome shotgun (WGS) entry which is preliminary data.</text>
</comment>
<dbReference type="InterPro" id="IPR052555">
    <property type="entry name" value="dCTP_Pyrophosphatase"/>
</dbReference>
<evidence type="ECO:0000313" key="2">
    <source>
        <dbReference type="Proteomes" id="UP000179164"/>
    </source>
</evidence>
<protein>
    <submittedName>
        <fullName evidence="1">Nucleotide pyrophosphohydrolase</fullName>
    </submittedName>
</protein>
<evidence type="ECO:0000313" key="1">
    <source>
        <dbReference type="EMBL" id="OGY84053.1"/>
    </source>
</evidence>
<dbReference type="GO" id="GO:0009143">
    <property type="term" value="P:nucleoside triphosphate catabolic process"/>
    <property type="evidence" value="ECO:0007669"/>
    <property type="project" value="InterPro"/>
</dbReference>
<organism evidence="1 2">
    <name type="scientific">Candidatus Kerfeldbacteria bacterium RIFCSPLOWO2_01_FULL_48_11</name>
    <dbReference type="NCBI Taxonomy" id="1798543"/>
    <lineage>
        <taxon>Bacteria</taxon>
        <taxon>Candidatus Kerfeldiibacteriota</taxon>
    </lineage>
</organism>
<keyword evidence="1" id="KW-0378">Hydrolase</keyword>
<dbReference type="GO" id="GO:0047429">
    <property type="term" value="F:nucleoside triphosphate diphosphatase activity"/>
    <property type="evidence" value="ECO:0007669"/>
    <property type="project" value="InterPro"/>
</dbReference>
<dbReference type="EMBL" id="MHKE01000012">
    <property type="protein sequence ID" value="OGY84053.1"/>
    <property type="molecule type" value="Genomic_DNA"/>
</dbReference>
<dbReference type="PANTHER" id="PTHR46523:SF1">
    <property type="entry name" value="DCTP PYROPHOSPHATASE 1"/>
    <property type="match status" value="1"/>
</dbReference>
<name>A0A1G2B4D3_9BACT</name>
<dbReference type="PANTHER" id="PTHR46523">
    <property type="entry name" value="DCTP PYROPHOSPHATASE 1"/>
    <property type="match status" value="1"/>
</dbReference>
<sequence length="111" mass="13107">MKFLTDMIVAFRNARDWERYHQPKELAISVAIEAAELMEKFQWARKAQAEYIEAHKEEIADELADVVIYLLLLAYSLDIDVKSAVEEKLEKMRKKYPVEKARGRDIKYTEL</sequence>
<dbReference type="STRING" id="1798543.A2898_01860"/>
<dbReference type="Gene3D" id="1.10.287.1080">
    <property type="entry name" value="MazG-like"/>
    <property type="match status" value="1"/>
</dbReference>
<reference evidence="1 2" key="1">
    <citation type="journal article" date="2016" name="Nat. Commun.">
        <title>Thousands of microbial genomes shed light on interconnected biogeochemical processes in an aquifer system.</title>
        <authorList>
            <person name="Anantharaman K."/>
            <person name="Brown C.T."/>
            <person name="Hug L.A."/>
            <person name="Sharon I."/>
            <person name="Castelle C.J."/>
            <person name="Probst A.J."/>
            <person name="Thomas B.C."/>
            <person name="Singh A."/>
            <person name="Wilkins M.J."/>
            <person name="Karaoz U."/>
            <person name="Brodie E.L."/>
            <person name="Williams K.H."/>
            <person name="Hubbard S.S."/>
            <person name="Banfield J.F."/>
        </authorList>
    </citation>
    <scope>NUCLEOTIDE SEQUENCE [LARGE SCALE GENOMIC DNA]</scope>
</reference>
<accession>A0A1G2B4D3</accession>
<dbReference type="InterPro" id="IPR025984">
    <property type="entry name" value="DCTPP"/>
</dbReference>
<dbReference type="AlphaFoldDB" id="A0A1G2B4D3"/>
<proteinExistence type="predicted"/>
<dbReference type="Proteomes" id="UP000179164">
    <property type="component" value="Unassembled WGS sequence"/>
</dbReference>